<dbReference type="AlphaFoldDB" id="A0AAW5YWB7"/>
<dbReference type="GO" id="GO:0009035">
    <property type="term" value="F:type I site-specific deoxyribonuclease activity"/>
    <property type="evidence" value="ECO:0007669"/>
    <property type="project" value="UniProtKB-EC"/>
</dbReference>
<name>A0AAW5YWB7_9LACO</name>
<keyword evidence="3" id="KW-0255">Endonuclease</keyword>
<dbReference type="CDD" id="cd22332">
    <property type="entry name" value="HsdR_N"/>
    <property type="match status" value="1"/>
</dbReference>
<dbReference type="Gene3D" id="3.90.1570.50">
    <property type="match status" value="1"/>
</dbReference>
<feature type="domain" description="Helicase ATP-binding" evidence="2">
    <location>
        <begin position="289"/>
        <end position="481"/>
    </location>
</feature>
<feature type="compositionally biased region" description="Basic and acidic residues" evidence="1">
    <location>
        <begin position="979"/>
        <end position="989"/>
    </location>
</feature>
<dbReference type="PROSITE" id="PS51192">
    <property type="entry name" value="HELICASE_ATP_BIND_1"/>
    <property type="match status" value="1"/>
</dbReference>
<sequence length="1030" mass="118028">MAFTDKTEKGFETLIVNWLVEQNGYEQGTNEDFSKEYAVDETRLFRFLNDTQPREMAKLGVNNNDQKKRQFLNRLSGEITKRGIIDVLRNGIKAYPADLIMFYFTPTEGNEQARKMFEKNSFSVTRQLRYSSDATKLALDLCFFINGLPIITIELKNHFTGQTTADAVEQYKEDRSPHDLLFSFKRCMVHFAVDDQTVMFCTKLAGKDSWFLPFNKGYNDGAGNPPNPDGIMTDYLWKDILTKWKLSRIIENYAQVVVDEDPNTKKKTVKQIWPRYHQLDCVEKLLADVKQNDVGKRYLIQHSAGSGKSNSIAWLAHQLIGLEQDGHPMIDSVIVVTDRRILDKQIRETIKQFMQVKNTVVWAQHSGDLKKAIEDGKRIIITTVEKFPYISQEIGQEHIHNKFAIIIDEAHSGQSGRNSANMNLALSGMASDNEQDNEDKINAIVEGRKLVKTASYFAFTTTPKNKTEEIFGTPYEEDGVIKHRPFHVYTMKQAIQEGFILDVLKNYTTIDSWYKIAKKVEDDPMFDKKRAQKKLRSFVEGNPDVIAKKAAMMVDHFHEQIIAKKKLNGESRAMVVTASIPRCIETYYAINKCLADRHSLYKAIIAFSGECKYNDQEPPLTSAGLNGFPDAKIPKEFKKDPYRLLVVADMFQTGFDEPLLQTMYVDKPLYDIAAVQTLSRLNRAAPGKDEVYVLDFANKTSTIEEAFSKFYRTTILSGETDPNKLYDLISIMEEYQVYDKDDVEHVVDLFLKGAERDRLDPVLDLCVVVYNELETDDQIKFKSAAKSFVRTYGFLGSILPYGNVDWEKLSIFLNLLIPKLPSPREDDFSEAILSTIDLDSYRNEAQEAVAIKLEDEDAEIGPVPAGKVGHIVEPEMDPLSQIISDFNDFFGNINWNDADNVQRQILEIPVMVSHDEKYQNAMKNSDEQEARTESERALQKVIFSIMADNMELFKQFQDNLSFKNWLTNMVFNLTYNKEGKPYEEPKETSTLRTMKGNPSNHKYPIHSSTTAQMVAEQHKTFGETKNKEKR</sequence>
<dbReference type="RefSeq" id="WP_271024775.1">
    <property type="nucleotide sequence ID" value="NZ_JAQIEY010000027.1"/>
</dbReference>
<evidence type="ECO:0000313" key="4">
    <source>
        <dbReference type="Proteomes" id="UP001210502"/>
    </source>
</evidence>
<dbReference type="EMBL" id="JAQIEY010000027">
    <property type="protein sequence ID" value="MDA3768363.1"/>
    <property type="molecule type" value="Genomic_DNA"/>
</dbReference>
<dbReference type="InterPro" id="IPR027417">
    <property type="entry name" value="P-loop_NTPase"/>
</dbReference>
<gene>
    <name evidence="3" type="ORF">PF586_07900</name>
</gene>
<evidence type="ECO:0000259" key="2">
    <source>
        <dbReference type="PROSITE" id="PS51192"/>
    </source>
</evidence>
<dbReference type="InterPro" id="IPR040980">
    <property type="entry name" value="SWI2_SNF2"/>
</dbReference>
<keyword evidence="3" id="KW-0540">Nuclease</keyword>
<dbReference type="InterPro" id="IPR007409">
    <property type="entry name" value="Restrct_endonuc_type1_HsdR_N"/>
</dbReference>
<dbReference type="PANTHER" id="PTHR42927">
    <property type="entry name" value="HELICASE SUPERFAMILY 1 AND 2 DOMAIN-CONTAINING PROTEIN"/>
    <property type="match status" value="1"/>
</dbReference>
<proteinExistence type="predicted"/>
<dbReference type="InterPro" id="IPR014001">
    <property type="entry name" value="Helicase_ATP-bd"/>
</dbReference>
<feature type="region of interest" description="Disordered" evidence="1">
    <location>
        <begin position="979"/>
        <end position="1010"/>
    </location>
</feature>
<dbReference type="InterPro" id="IPR055180">
    <property type="entry name" value="HsdR_RecA-like_helicase_dom_2"/>
</dbReference>
<dbReference type="SUPFAM" id="SSF52540">
    <property type="entry name" value="P-loop containing nucleoside triphosphate hydrolases"/>
    <property type="match status" value="2"/>
</dbReference>
<evidence type="ECO:0000313" key="3">
    <source>
        <dbReference type="EMBL" id="MDA3768363.1"/>
    </source>
</evidence>
<keyword evidence="3" id="KW-0378">Hydrolase</keyword>
<dbReference type="Pfam" id="PF04313">
    <property type="entry name" value="HSDR_N"/>
    <property type="match status" value="1"/>
</dbReference>
<feature type="compositionally biased region" description="Polar residues" evidence="1">
    <location>
        <begin position="990"/>
        <end position="1010"/>
    </location>
</feature>
<dbReference type="GO" id="GO:0005524">
    <property type="term" value="F:ATP binding"/>
    <property type="evidence" value="ECO:0007669"/>
    <property type="project" value="UniProtKB-KW"/>
</dbReference>
<evidence type="ECO:0000256" key="1">
    <source>
        <dbReference type="SAM" id="MobiDB-lite"/>
    </source>
</evidence>
<organism evidence="3 4">
    <name type="scientific">Lactobacillus delbrueckii</name>
    <dbReference type="NCBI Taxonomy" id="1584"/>
    <lineage>
        <taxon>Bacteria</taxon>
        <taxon>Bacillati</taxon>
        <taxon>Bacillota</taxon>
        <taxon>Bacilli</taxon>
        <taxon>Lactobacillales</taxon>
        <taxon>Lactobacillaceae</taxon>
        <taxon>Lactobacillus</taxon>
    </lineage>
</organism>
<dbReference type="SMART" id="SM00487">
    <property type="entry name" value="DEXDc"/>
    <property type="match status" value="1"/>
</dbReference>
<dbReference type="GO" id="GO:0003677">
    <property type="term" value="F:DNA binding"/>
    <property type="evidence" value="ECO:0007669"/>
    <property type="project" value="UniProtKB-KW"/>
</dbReference>
<dbReference type="GO" id="GO:0009307">
    <property type="term" value="P:DNA restriction-modification system"/>
    <property type="evidence" value="ECO:0007669"/>
    <property type="project" value="UniProtKB-KW"/>
</dbReference>
<dbReference type="Pfam" id="PF18766">
    <property type="entry name" value="SWI2_SNF2"/>
    <property type="match status" value="1"/>
</dbReference>
<accession>A0AAW5YWB7</accession>
<dbReference type="Proteomes" id="UP001210502">
    <property type="component" value="Unassembled WGS sequence"/>
</dbReference>
<dbReference type="Pfam" id="PF22679">
    <property type="entry name" value="T1R_D3-like"/>
    <property type="match status" value="1"/>
</dbReference>
<protein>
    <submittedName>
        <fullName evidence="3">Type I restriction endonuclease</fullName>
    </submittedName>
</protein>
<comment type="caution">
    <text evidence="3">The sequence shown here is derived from an EMBL/GenBank/DDBJ whole genome shotgun (WGS) entry which is preliminary data.</text>
</comment>
<dbReference type="PANTHER" id="PTHR42927:SF1">
    <property type="entry name" value="HELICASE SUPERFAMILY 1 AND 2 DOMAIN-CONTAINING PROTEIN"/>
    <property type="match status" value="1"/>
</dbReference>
<dbReference type="Gene3D" id="3.40.50.300">
    <property type="entry name" value="P-loop containing nucleotide triphosphate hydrolases"/>
    <property type="match status" value="3"/>
</dbReference>
<reference evidence="3" key="1">
    <citation type="submission" date="2023-01" db="EMBL/GenBank/DDBJ databases">
        <title>Sequencing of the bacterial strains from artisanal fermented milk Matsoni.</title>
        <authorList>
            <person name="Rozman V."/>
            <person name="Accetto T."/>
            <person name="Bogovic Matijasic B."/>
        </authorList>
    </citation>
    <scope>NUCLEOTIDE SEQUENCE</scope>
    <source>
        <strain evidence="3">Lbl333</strain>
    </source>
</reference>